<comment type="caution">
    <text evidence="1">The sequence shown here is derived from an EMBL/GenBank/DDBJ whole genome shotgun (WGS) entry which is preliminary data.</text>
</comment>
<dbReference type="AlphaFoldDB" id="A0AA36J601"/>
<protein>
    <submittedName>
        <fullName evidence="1">Uncharacterized protein</fullName>
    </submittedName>
</protein>
<organism evidence="1 2">
    <name type="scientific">Effrenium voratum</name>
    <dbReference type="NCBI Taxonomy" id="2562239"/>
    <lineage>
        <taxon>Eukaryota</taxon>
        <taxon>Sar</taxon>
        <taxon>Alveolata</taxon>
        <taxon>Dinophyceae</taxon>
        <taxon>Suessiales</taxon>
        <taxon>Symbiodiniaceae</taxon>
        <taxon>Effrenium</taxon>
    </lineage>
</organism>
<proteinExistence type="predicted"/>
<evidence type="ECO:0000313" key="2">
    <source>
        <dbReference type="Proteomes" id="UP001178507"/>
    </source>
</evidence>
<name>A0AA36J601_9DINO</name>
<evidence type="ECO:0000313" key="1">
    <source>
        <dbReference type="EMBL" id="CAJ1400240.1"/>
    </source>
</evidence>
<sequence>MMRLVSLFQLGSSIRLVDLQLDNLLRLVNLLQLVSLLQLVGLIQQVDLQLVTQIQLVCQIRLVSLLQLGSLIRQVNLQLVNQIHLVGLKLVDLLPLVNLLQPSNCLLGAALPGTRRRPRVTCLQTPSAS</sequence>
<reference evidence="1" key="1">
    <citation type="submission" date="2023-08" db="EMBL/GenBank/DDBJ databases">
        <authorList>
            <person name="Chen Y."/>
            <person name="Shah S."/>
            <person name="Dougan E. K."/>
            <person name="Thang M."/>
            <person name="Chan C."/>
        </authorList>
    </citation>
    <scope>NUCLEOTIDE SEQUENCE</scope>
</reference>
<gene>
    <name evidence="1" type="ORF">EVOR1521_LOCUS23623</name>
</gene>
<dbReference type="EMBL" id="CAUJNA010003364">
    <property type="protein sequence ID" value="CAJ1400240.1"/>
    <property type="molecule type" value="Genomic_DNA"/>
</dbReference>
<dbReference type="Proteomes" id="UP001178507">
    <property type="component" value="Unassembled WGS sequence"/>
</dbReference>
<keyword evidence="2" id="KW-1185">Reference proteome</keyword>
<accession>A0AA36J601</accession>